<reference evidence="2" key="1">
    <citation type="submission" date="2022-10" db="EMBL/GenBank/DDBJ databases">
        <title>Culturing micro-colonial fungi from biological soil crusts in the Mojave desert and describing Neophaeococcomyces mojavensis, and introducing the new genera and species Taxawa tesnikishii.</title>
        <authorList>
            <person name="Kurbessoian T."/>
            <person name="Stajich J.E."/>
        </authorList>
    </citation>
    <scope>NUCLEOTIDE SEQUENCE</scope>
    <source>
        <strain evidence="2">TK_41</strain>
    </source>
</reference>
<dbReference type="Proteomes" id="UP001172673">
    <property type="component" value="Unassembled WGS sequence"/>
</dbReference>
<gene>
    <name evidence="2" type="ORF">H2200_008511</name>
</gene>
<protein>
    <submittedName>
        <fullName evidence="2">Uncharacterized protein</fullName>
    </submittedName>
</protein>
<comment type="caution">
    <text evidence="2">The sequence shown here is derived from an EMBL/GenBank/DDBJ whole genome shotgun (WGS) entry which is preliminary data.</text>
</comment>
<evidence type="ECO:0000313" key="3">
    <source>
        <dbReference type="Proteomes" id="UP001172673"/>
    </source>
</evidence>
<dbReference type="AlphaFoldDB" id="A0AA38X5W7"/>
<accession>A0AA38X5W7</accession>
<proteinExistence type="predicted"/>
<sequence length="132" mass="14774">MSATNESSSDNANSKTEATKGDFELLQSARVSFLIALKRLATFQPEPNQQEEDGIEETNTAAMSKAELINFYETKLNARTLAVTAAFQKLAKDAIEEVKQTWVQSGYGEAWDMYEAQADEVQYSSIFRDVLF</sequence>
<dbReference type="EMBL" id="JAPDRK010000012">
    <property type="protein sequence ID" value="KAJ9607438.1"/>
    <property type="molecule type" value="Genomic_DNA"/>
</dbReference>
<name>A0AA38X5W7_9EURO</name>
<feature type="compositionally biased region" description="Polar residues" evidence="1">
    <location>
        <begin position="1"/>
        <end position="16"/>
    </location>
</feature>
<evidence type="ECO:0000313" key="2">
    <source>
        <dbReference type="EMBL" id="KAJ9607438.1"/>
    </source>
</evidence>
<organism evidence="2 3">
    <name type="scientific">Cladophialophora chaetospira</name>
    <dbReference type="NCBI Taxonomy" id="386627"/>
    <lineage>
        <taxon>Eukaryota</taxon>
        <taxon>Fungi</taxon>
        <taxon>Dikarya</taxon>
        <taxon>Ascomycota</taxon>
        <taxon>Pezizomycotina</taxon>
        <taxon>Eurotiomycetes</taxon>
        <taxon>Chaetothyriomycetidae</taxon>
        <taxon>Chaetothyriales</taxon>
        <taxon>Herpotrichiellaceae</taxon>
        <taxon>Cladophialophora</taxon>
    </lineage>
</organism>
<keyword evidence="3" id="KW-1185">Reference proteome</keyword>
<feature type="region of interest" description="Disordered" evidence="1">
    <location>
        <begin position="1"/>
        <end position="20"/>
    </location>
</feature>
<evidence type="ECO:0000256" key="1">
    <source>
        <dbReference type="SAM" id="MobiDB-lite"/>
    </source>
</evidence>